<reference evidence="4" key="1">
    <citation type="submission" date="2023-08" db="EMBL/GenBank/DDBJ databases">
        <authorList>
            <person name="Chen Y."/>
            <person name="Shah S."/>
            <person name="Dougan E. K."/>
            <person name="Thang M."/>
            <person name="Chan C."/>
        </authorList>
    </citation>
    <scope>NUCLEOTIDE SEQUENCE</scope>
</reference>
<feature type="compositionally biased region" description="Basic and acidic residues" evidence="1">
    <location>
        <begin position="8"/>
        <end position="22"/>
    </location>
</feature>
<dbReference type="AlphaFoldDB" id="A0AA36IFT9"/>
<name>A0AA36IFT9_9DINO</name>
<comment type="caution">
    <text evidence="4">The sequence shown here is derived from an EMBL/GenBank/DDBJ whole genome shotgun (WGS) entry which is preliminary data.</text>
</comment>
<dbReference type="PROSITE" id="PS51399">
    <property type="entry name" value="SEP"/>
    <property type="match status" value="1"/>
</dbReference>
<dbReference type="Pfam" id="PF08059">
    <property type="entry name" value="SEP"/>
    <property type="match status" value="1"/>
</dbReference>
<evidence type="ECO:0000259" key="2">
    <source>
        <dbReference type="PROSITE" id="PS50033"/>
    </source>
</evidence>
<dbReference type="Pfam" id="PF00789">
    <property type="entry name" value="UBX"/>
    <property type="match status" value="1"/>
</dbReference>
<evidence type="ECO:0000313" key="5">
    <source>
        <dbReference type="Proteomes" id="UP001178507"/>
    </source>
</evidence>
<dbReference type="Gene3D" id="3.30.420.210">
    <property type="entry name" value="SEP domain"/>
    <property type="match status" value="1"/>
</dbReference>
<dbReference type="GO" id="GO:0005829">
    <property type="term" value="C:cytosol"/>
    <property type="evidence" value="ECO:0007669"/>
    <property type="project" value="TreeGrafter"/>
</dbReference>
<dbReference type="GO" id="GO:0031468">
    <property type="term" value="P:nuclear membrane reassembly"/>
    <property type="evidence" value="ECO:0007669"/>
    <property type="project" value="TreeGrafter"/>
</dbReference>
<dbReference type="GO" id="GO:0043130">
    <property type="term" value="F:ubiquitin binding"/>
    <property type="evidence" value="ECO:0007669"/>
    <property type="project" value="TreeGrafter"/>
</dbReference>
<evidence type="ECO:0000259" key="3">
    <source>
        <dbReference type="PROSITE" id="PS51399"/>
    </source>
</evidence>
<dbReference type="GO" id="GO:0043161">
    <property type="term" value="P:proteasome-mediated ubiquitin-dependent protein catabolic process"/>
    <property type="evidence" value="ECO:0007669"/>
    <property type="project" value="TreeGrafter"/>
</dbReference>
<dbReference type="GO" id="GO:0005634">
    <property type="term" value="C:nucleus"/>
    <property type="evidence" value="ECO:0007669"/>
    <property type="project" value="TreeGrafter"/>
</dbReference>
<dbReference type="Proteomes" id="UP001178507">
    <property type="component" value="Unassembled WGS sequence"/>
</dbReference>
<feature type="region of interest" description="Disordered" evidence="1">
    <location>
        <begin position="1"/>
        <end position="43"/>
    </location>
</feature>
<dbReference type="SMART" id="SM00553">
    <property type="entry name" value="SEP"/>
    <property type="match status" value="1"/>
</dbReference>
<dbReference type="InterPro" id="IPR012989">
    <property type="entry name" value="SEP_domain"/>
</dbReference>
<dbReference type="InterPro" id="IPR036241">
    <property type="entry name" value="NSFL1C_SEP_dom_sf"/>
</dbReference>
<dbReference type="InterPro" id="IPR001012">
    <property type="entry name" value="UBX_dom"/>
</dbReference>
<organism evidence="4 5">
    <name type="scientific">Effrenium voratum</name>
    <dbReference type="NCBI Taxonomy" id="2562239"/>
    <lineage>
        <taxon>Eukaryota</taxon>
        <taxon>Sar</taxon>
        <taxon>Alveolata</taxon>
        <taxon>Dinophyceae</taxon>
        <taxon>Suessiales</taxon>
        <taxon>Symbiodiniaceae</taxon>
        <taxon>Effrenium</taxon>
    </lineage>
</organism>
<evidence type="ECO:0000256" key="1">
    <source>
        <dbReference type="SAM" id="MobiDB-lite"/>
    </source>
</evidence>
<sequence length="301" mass="32619">MPGFGSLDEMRKKEEEEDKKNTDSYVGGDKSGLAVEHPDSNKDAFQRMQQLASGGGASGPLPDDHRVVTVYRNGFTVGDGPFRPLSDPLNKKFMDEMAAGRCPAELQGPEGSEPVHVAVHDKRGEEYKEPPAPSYVKFSGEGNTLGGSSSSTAAVEADKGTMAVDDAKPKTKLQIRFHDGTRKAQEFNEDHTVGDLQAFCAQCVGGMAMTIMGGFPPKPITDSSLTLKAAGLLNAAVTVKPVEALCKTFDIEDRIMRRLNDVMLTREATFDTDMKALWEVCENAKKPSGFLMVKIGELEQK</sequence>
<protein>
    <recommendedName>
        <fullName evidence="6">UBX domain-containing protein</fullName>
    </recommendedName>
</protein>
<dbReference type="SUPFAM" id="SSF102848">
    <property type="entry name" value="NSFL1 (p97 ATPase) cofactor p47, SEP domain"/>
    <property type="match status" value="1"/>
</dbReference>
<gene>
    <name evidence="4" type="ORF">EVOR1521_LOCUS12446</name>
</gene>
<dbReference type="PROSITE" id="PS50033">
    <property type="entry name" value="UBX"/>
    <property type="match status" value="1"/>
</dbReference>
<dbReference type="SUPFAM" id="SSF54236">
    <property type="entry name" value="Ubiquitin-like"/>
    <property type="match status" value="1"/>
</dbReference>
<feature type="domain" description="UBX" evidence="2">
    <location>
        <begin position="166"/>
        <end position="240"/>
    </location>
</feature>
<evidence type="ECO:0000313" key="4">
    <source>
        <dbReference type="EMBL" id="CAJ1385973.1"/>
    </source>
</evidence>
<dbReference type="Gene3D" id="3.10.20.90">
    <property type="entry name" value="Phosphatidylinositol 3-kinase Catalytic Subunit, Chain A, domain 1"/>
    <property type="match status" value="1"/>
</dbReference>
<feature type="domain" description="SEP" evidence="3">
    <location>
        <begin position="63"/>
        <end position="128"/>
    </location>
</feature>
<dbReference type="PANTHER" id="PTHR23333:SF20">
    <property type="entry name" value="NSFL1 COFACTOR P47"/>
    <property type="match status" value="1"/>
</dbReference>
<proteinExistence type="predicted"/>
<dbReference type="InterPro" id="IPR029071">
    <property type="entry name" value="Ubiquitin-like_domsf"/>
</dbReference>
<dbReference type="GO" id="GO:0007030">
    <property type="term" value="P:Golgi organization"/>
    <property type="evidence" value="ECO:0007669"/>
    <property type="project" value="TreeGrafter"/>
</dbReference>
<dbReference type="SMART" id="SM00166">
    <property type="entry name" value="UBX"/>
    <property type="match status" value="1"/>
</dbReference>
<dbReference type="CDD" id="cd01770">
    <property type="entry name" value="UBX_UBXN2"/>
    <property type="match status" value="1"/>
</dbReference>
<keyword evidence="5" id="KW-1185">Reference proteome</keyword>
<evidence type="ECO:0008006" key="6">
    <source>
        <dbReference type="Google" id="ProtNLM"/>
    </source>
</evidence>
<accession>A0AA36IFT9</accession>
<dbReference type="EMBL" id="CAUJNA010001313">
    <property type="protein sequence ID" value="CAJ1385973.1"/>
    <property type="molecule type" value="Genomic_DNA"/>
</dbReference>
<dbReference type="GO" id="GO:0061025">
    <property type="term" value="P:membrane fusion"/>
    <property type="evidence" value="ECO:0007669"/>
    <property type="project" value="TreeGrafter"/>
</dbReference>
<dbReference type="GO" id="GO:0000045">
    <property type="term" value="P:autophagosome assembly"/>
    <property type="evidence" value="ECO:0007669"/>
    <property type="project" value="TreeGrafter"/>
</dbReference>
<dbReference type="PANTHER" id="PTHR23333">
    <property type="entry name" value="UBX DOMAIN CONTAINING PROTEIN"/>
    <property type="match status" value="1"/>
</dbReference>
<feature type="region of interest" description="Disordered" evidence="1">
    <location>
        <begin position="124"/>
        <end position="162"/>
    </location>
</feature>